<keyword evidence="3" id="KW-1185">Reference proteome</keyword>
<protein>
    <submittedName>
        <fullName evidence="2">Uncharacterized protein</fullName>
    </submittedName>
</protein>
<sequence length="153" mass="16703">MAVYSEWPLPLPSPHQTNQQNRIESNPLHLAAAANACSTGRSLARMSYAYLIKYIIVGDTGVGKSCTGWKRLSMNCSSRHESNGTCKNLVALIIRSIRCGFGVLLPVVQGQLIEDCVKRYGALKSSQFIDVVALSGDKADNILVLLIWNSAYC</sequence>
<dbReference type="AlphaFoldDB" id="A0A5J9SH78"/>
<proteinExistence type="predicted"/>
<name>A0A5J9SH78_9POAL</name>
<reference evidence="2 3" key="1">
    <citation type="journal article" date="2019" name="Sci. Rep.">
        <title>A high-quality genome of Eragrostis curvula grass provides insights into Poaceae evolution and supports new strategies to enhance forage quality.</title>
        <authorList>
            <person name="Carballo J."/>
            <person name="Santos B.A.C.M."/>
            <person name="Zappacosta D."/>
            <person name="Garbus I."/>
            <person name="Selva J.P."/>
            <person name="Gallo C.A."/>
            <person name="Diaz A."/>
            <person name="Albertini E."/>
            <person name="Caccamo M."/>
            <person name="Echenique V."/>
        </authorList>
    </citation>
    <scope>NUCLEOTIDE SEQUENCE [LARGE SCALE GENOMIC DNA]</scope>
    <source>
        <strain evidence="3">cv. Victoria</strain>
        <tissue evidence="2">Leaf</tissue>
    </source>
</reference>
<organism evidence="2 3">
    <name type="scientific">Eragrostis curvula</name>
    <name type="common">weeping love grass</name>
    <dbReference type="NCBI Taxonomy" id="38414"/>
    <lineage>
        <taxon>Eukaryota</taxon>
        <taxon>Viridiplantae</taxon>
        <taxon>Streptophyta</taxon>
        <taxon>Embryophyta</taxon>
        <taxon>Tracheophyta</taxon>
        <taxon>Spermatophyta</taxon>
        <taxon>Magnoliopsida</taxon>
        <taxon>Liliopsida</taxon>
        <taxon>Poales</taxon>
        <taxon>Poaceae</taxon>
        <taxon>PACMAD clade</taxon>
        <taxon>Chloridoideae</taxon>
        <taxon>Eragrostideae</taxon>
        <taxon>Eragrostidinae</taxon>
        <taxon>Eragrostis</taxon>
    </lineage>
</organism>
<evidence type="ECO:0000256" key="1">
    <source>
        <dbReference type="SAM" id="MobiDB-lite"/>
    </source>
</evidence>
<feature type="region of interest" description="Disordered" evidence="1">
    <location>
        <begin position="1"/>
        <end position="20"/>
    </location>
</feature>
<accession>A0A5J9SH78</accession>
<evidence type="ECO:0000313" key="3">
    <source>
        <dbReference type="Proteomes" id="UP000324897"/>
    </source>
</evidence>
<dbReference type="Proteomes" id="UP000324897">
    <property type="component" value="Unassembled WGS sequence"/>
</dbReference>
<gene>
    <name evidence="2" type="ORF">EJB05_56028</name>
</gene>
<comment type="caution">
    <text evidence="2">The sequence shown here is derived from an EMBL/GenBank/DDBJ whole genome shotgun (WGS) entry which is preliminary data.</text>
</comment>
<dbReference type="Gramene" id="TVT98654">
    <property type="protein sequence ID" value="TVT98654"/>
    <property type="gene ID" value="EJB05_56028"/>
</dbReference>
<evidence type="ECO:0000313" key="2">
    <source>
        <dbReference type="EMBL" id="TVT98654.1"/>
    </source>
</evidence>
<dbReference type="EMBL" id="RWGY01000825">
    <property type="protein sequence ID" value="TVT98654.1"/>
    <property type="molecule type" value="Genomic_DNA"/>
</dbReference>